<dbReference type="AlphaFoldDB" id="A0A9P6H493"/>
<organism evidence="2 3">
    <name type="scientific">Thelephora terrestris</name>
    <dbReference type="NCBI Taxonomy" id="56493"/>
    <lineage>
        <taxon>Eukaryota</taxon>
        <taxon>Fungi</taxon>
        <taxon>Dikarya</taxon>
        <taxon>Basidiomycota</taxon>
        <taxon>Agaricomycotina</taxon>
        <taxon>Agaricomycetes</taxon>
        <taxon>Thelephorales</taxon>
        <taxon>Thelephoraceae</taxon>
        <taxon>Thelephora</taxon>
    </lineage>
</organism>
<name>A0A9P6H493_9AGAM</name>
<sequence>MDRLCDEVLQLILNELDDPTSFSRVSKRFFNFTQDPYVRASYFLARHGRLQALFYAFGRGKLMTERVVDILISSGAHLSRYLVQLAMHHHFRSYVPFIKTPWVRSMSTSAFVYLLSVATKRYGDIPTGKGDDDGTIFSEFLRESRYPTEQKHVKWEQVRDILEKYKFIPFCNKDPIATQFPLALAIEPRLLPLAVANGFTMDSKYRDFIFRKMLEKPAFPSDNHAEEIVRHVRELTQLDPRMFLTRTVAAEVCMEAKTNESAYKALKKLDESGDLLFELSTLVEELIKLFVNTRYITAATTVTSLTQLYTDFPSPDPTVRLVLLLGVFINDHTPLSATPLRLKSKLEPLGLLPITRQDVFNVMINPFVEKYQSILEFARTEVGQSQKEIGVLVQEVAVRCLSEGCKGKMLRKLYESFPGVHDVIVANTLTRFLIDVDNLPSWEDTDSAVSYRAPLCRDYGSRSYTAEEDREVMAEGGLIAGNVNEIEDVVMEEVNEINHVLTLLPLQGRIGQDTLSAMIRQDETSTRSSRRRFYDVYTSQGDLLGKLRYPAGTSETDPTPVANWIKEQFGARSAITAVFMVHAVLNESSQILNYYFDRLSEHGTKDTAGHVPVTLKHFKLLARLGKAPPWSLFGEIEHGAEFFFSEEDYLTDEQVAKDTSTRRVKGQTMTKTSKGWRTTGKKPGKTRVKAETPPTTTLGAPPSSYVFVEQTSGPLPVSLITTSSGSESSPSSFVTSTSSMATLGSPVPKNCSATPRGKKRPRRSTVSTVRSYLVPDSDDESILDERKPDGTSIAKSKEAGKKKAESNLQRWIKHLTALQKEELKKHNEKKKRLERMAMCQTRMKLAKNEFIKSLTQNLRNLRKIDQLARKSLYGLDVPELDYSEGEDDDCQLYLSELQRSKNREN</sequence>
<feature type="region of interest" description="Disordered" evidence="1">
    <location>
        <begin position="660"/>
        <end position="703"/>
    </location>
</feature>
<dbReference type="Proteomes" id="UP000736335">
    <property type="component" value="Unassembled WGS sequence"/>
</dbReference>
<feature type="compositionally biased region" description="Basic and acidic residues" evidence="1">
    <location>
        <begin position="783"/>
        <end position="805"/>
    </location>
</feature>
<evidence type="ECO:0000256" key="1">
    <source>
        <dbReference type="SAM" id="MobiDB-lite"/>
    </source>
</evidence>
<reference evidence="2" key="1">
    <citation type="journal article" date="2020" name="Nat. Commun.">
        <title>Large-scale genome sequencing of mycorrhizal fungi provides insights into the early evolution of symbiotic traits.</title>
        <authorList>
            <person name="Miyauchi S."/>
            <person name="Kiss E."/>
            <person name="Kuo A."/>
            <person name="Drula E."/>
            <person name="Kohler A."/>
            <person name="Sanchez-Garcia M."/>
            <person name="Morin E."/>
            <person name="Andreopoulos B."/>
            <person name="Barry K.W."/>
            <person name="Bonito G."/>
            <person name="Buee M."/>
            <person name="Carver A."/>
            <person name="Chen C."/>
            <person name="Cichocki N."/>
            <person name="Clum A."/>
            <person name="Culley D."/>
            <person name="Crous P.W."/>
            <person name="Fauchery L."/>
            <person name="Girlanda M."/>
            <person name="Hayes R.D."/>
            <person name="Keri Z."/>
            <person name="LaButti K."/>
            <person name="Lipzen A."/>
            <person name="Lombard V."/>
            <person name="Magnuson J."/>
            <person name="Maillard F."/>
            <person name="Murat C."/>
            <person name="Nolan M."/>
            <person name="Ohm R.A."/>
            <person name="Pangilinan J."/>
            <person name="Pereira M.F."/>
            <person name="Perotto S."/>
            <person name="Peter M."/>
            <person name="Pfister S."/>
            <person name="Riley R."/>
            <person name="Sitrit Y."/>
            <person name="Stielow J.B."/>
            <person name="Szollosi G."/>
            <person name="Zifcakova L."/>
            <person name="Stursova M."/>
            <person name="Spatafora J.W."/>
            <person name="Tedersoo L."/>
            <person name="Vaario L.M."/>
            <person name="Yamada A."/>
            <person name="Yan M."/>
            <person name="Wang P."/>
            <person name="Xu J."/>
            <person name="Bruns T."/>
            <person name="Baldrian P."/>
            <person name="Vilgalys R."/>
            <person name="Dunand C."/>
            <person name="Henrissat B."/>
            <person name="Grigoriev I.V."/>
            <person name="Hibbett D."/>
            <person name="Nagy L.G."/>
            <person name="Martin F.M."/>
        </authorList>
    </citation>
    <scope>NUCLEOTIDE SEQUENCE</scope>
    <source>
        <strain evidence="2">UH-Tt-Lm1</strain>
    </source>
</reference>
<evidence type="ECO:0000313" key="3">
    <source>
        <dbReference type="Proteomes" id="UP000736335"/>
    </source>
</evidence>
<accession>A0A9P6H493</accession>
<feature type="region of interest" description="Disordered" evidence="1">
    <location>
        <begin position="720"/>
        <end position="806"/>
    </location>
</feature>
<comment type="caution">
    <text evidence="2">The sequence shown here is derived from an EMBL/GenBank/DDBJ whole genome shotgun (WGS) entry which is preliminary data.</text>
</comment>
<reference evidence="2" key="2">
    <citation type="submission" date="2020-11" db="EMBL/GenBank/DDBJ databases">
        <authorList>
            <consortium name="DOE Joint Genome Institute"/>
            <person name="Kuo A."/>
            <person name="Miyauchi S."/>
            <person name="Kiss E."/>
            <person name="Drula E."/>
            <person name="Kohler A."/>
            <person name="Sanchez-Garcia M."/>
            <person name="Andreopoulos B."/>
            <person name="Barry K.W."/>
            <person name="Bonito G."/>
            <person name="Buee M."/>
            <person name="Carver A."/>
            <person name="Chen C."/>
            <person name="Cichocki N."/>
            <person name="Clum A."/>
            <person name="Culley D."/>
            <person name="Crous P.W."/>
            <person name="Fauchery L."/>
            <person name="Girlanda M."/>
            <person name="Hayes R."/>
            <person name="Keri Z."/>
            <person name="Labutti K."/>
            <person name="Lipzen A."/>
            <person name="Lombard V."/>
            <person name="Magnuson J."/>
            <person name="Maillard F."/>
            <person name="Morin E."/>
            <person name="Murat C."/>
            <person name="Nolan M."/>
            <person name="Ohm R."/>
            <person name="Pangilinan J."/>
            <person name="Pereira M."/>
            <person name="Perotto S."/>
            <person name="Peter M."/>
            <person name="Riley R."/>
            <person name="Sitrit Y."/>
            <person name="Stielow B."/>
            <person name="Szollosi G."/>
            <person name="Zifcakova L."/>
            <person name="Stursova M."/>
            <person name="Spatafora J.W."/>
            <person name="Tedersoo L."/>
            <person name="Vaario L.-M."/>
            <person name="Yamada A."/>
            <person name="Yan M."/>
            <person name="Wang P."/>
            <person name="Xu J."/>
            <person name="Bruns T."/>
            <person name="Baldrian P."/>
            <person name="Vilgalys R."/>
            <person name="Henrissat B."/>
            <person name="Grigoriev I.V."/>
            <person name="Hibbett D."/>
            <person name="Nagy L.G."/>
            <person name="Martin F.M."/>
        </authorList>
    </citation>
    <scope>NUCLEOTIDE SEQUENCE</scope>
    <source>
        <strain evidence="2">UH-Tt-Lm1</strain>
    </source>
</reference>
<keyword evidence="3" id="KW-1185">Reference proteome</keyword>
<feature type="compositionally biased region" description="Low complexity" evidence="1">
    <location>
        <begin position="720"/>
        <end position="742"/>
    </location>
</feature>
<dbReference type="EMBL" id="WIUZ02000022">
    <property type="protein sequence ID" value="KAF9778611.1"/>
    <property type="molecule type" value="Genomic_DNA"/>
</dbReference>
<proteinExistence type="predicted"/>
<feature type="compositionally biased region" description="Polar residues" evidence="1">
    <location>
        <begin position="667"/>
        <end position="676"/>
    </location>
</feature>
<evidence type="ECO:0000313" key="2">
    <source>
        <dbReference type="EMBL" id="KAF9778611.1"/>
    </source>
</evidence>
<gene>
    <name evidence="2" type="ORF">BJ322DRAFT_1102001</name>
</gene>
<dbReference type="OrthoDB" id="270318at2759"/>
<protein>
    <submittedName>
        <fullName evidence="2">Uncharacterized protein</fullName>
    </submittedName>
</protein>